<dbReference type="PANTHER" id="PTHR43818:SF10">
    <property type="entry name" value="NADH-DEPENDENT DEHYDROGENASE-RELATED"/>
    <property type="match status" value="1"/>
</dbReference>
<feature type="domain" description="Gfo/Idh/MocA-like oxidoreductase N-terminal" evidence="2">
    <location>
        <begin position="61"/>
        <end position="176"/>
    </location>
</feature>
<evidence type="ECO:0000259" key="3">
    <source>
        <dbReference type="Pfam" id="PF19051"/>
    </source>
</evidence>
<dbReference type="GO" id="GO:0000166">
    <property type="term" value="F:nucleotide binding"/>
    <property type="evidence" value="ECO:0007669"/>
    <property type="project" value="InterPro"/>
</dbReference>
<evidence type="ECO:0000259" key="2">
    <source>
        <dbReference type="Pfam" id="PF01408"/>
    </source>
</evidence>
<proteinExistence type="predicted"/>
<gene>
    <name evidence="4" type="ORF">SAMN05660895_0890</name>
</gene>
<feature type="region of interest" description="Disordered" evidence="1">
    <location>
        <begin position="1"/>
        <end position="21"/>
    </location>
</feature>
<dbReference type="Pfam" id="PF01408">
    <property type="entry name" value="GFO_IDH_MocA"/>
    <property type="match status" value="1"/>
</dbReference>
<dbReference type="PANTHER" id="PTHR43818">
    <property type="entry name" value="BCDNA.GH03377"/>
    <property type="match status" value="1"/>
</dbReference>
<dbReference type="OrthoDB" id="9763611at2"/>
<dbReference type="SUPFAM" id="SSF51735">
    <property type="entry name" value="NAD(P)-binding Rossmann-fold domains"/>
    <property type="match status" value="1"/>
</dbReference>
<sequence length="495" mass="55915">MSEQKSHYPHQHDPSDQKKSISRRQFIRNAALATAGFYIVPRHVLGRGYVAPSDKLIIAGVGAGGKGGDDLRHFYATGKVEIAYLCDVDDRQAQDSLKRWPKAKYYHDWRELFDKEHDHFDAVSVGIPDHNHAIVAFHAMQLGKHVYVQKPLTHDIYEARMLTEAAKRYKVVTQMGDQGASSDGVRQLREWYEAGIIGEVHTVYCWTDRPVWPQGIPWPDKKPPVPKGLDWDLWLGTAPYREYEDNVVPFNWRGWWDYGTGALGDMGCHIIGPVFKVLGLDYPTEVNCSVSTPYITNWTQAYYPDSGPISSVVHFKYKTQKGNEVRLTWMDGGIQPERPEELGPNEIMGDGGNGVIFIGTRGKMMCATYGENPQLLPTSLTKEINVPQKYPRVPGGADGHYGQWVDACIAGYGNMEVDSPFVGYAGPLTECVLMGNLAIRSFNYREPNSNGRGYRYPGRGITLQWDGPNMKVTNFDPANQYIRRTYRQGWPELSF</sequence>
<protein>
    <submittedName>
        <fullName evidence="4">Oxidoreductase family, NAD-binding Rossmann fold</fullName>
    </submittedName>
</protein>
<feature type="compositionally biased region" description="Basic and acidic residues" evidence="1">
    <location>
        <begin position="1"/>
        <end position="19"/>
    </location>
</feature>
<dbReference type="InterPro" id="IPR043906">
    <property type="entry name" value="Gfo/Idh/MocA_OxRdtase_bact_C"/>
</dbReference>
<dbReference type="InterPro" id="IPR050463">
    <property type="entry name" value="Gfo/Idh/MocA_oxidrdct_glycsds"/>
</dbReference>
<keyword evidence="5" id="KW-1185">Reference proteome</keyword>
<dbReference type="EMBL" id="FPCJ01000001">
    <property type="protein sequence ID" value="SFV30785.1"/>
    <property type="molecule type" value="Genomic_DNA"/>
</dbReference>
<name>A0A1I7N805_9BACT</name>
<dbReference type="Proteomes" id="UP000199537">
    <property type="component" value="Unassembled WGS sequence"/>
</dbReference>
<dbReference type="InterPro" id="IPR036291">
    <property type="entry name" value="NAD(P)-bd_dom_sf"/>
</dbReference>
<organism evidence="4 5">
    <name type="scientific">Thermoflavifilum thermophilum</name>
    <dbReference type="NCBI Taxonomy" id="1393122"/>
    <lineage>
        <taxon>Bacteria</taxon>
        <taxon>Pseudomonadati</taxon>
        <taxon>Bacteroidota</taxon>
        <taxon>Chitinophagia</taxon>
        <taxon>Chitinophagales</taxon>
        <taxon>Chitinophagaceae</taxon>
        <taxon>Thermoflavifilum</taxon>
    </lineage>
</organism>
<evidence type="ECO:0000313" key="4">
    <source>
        <dbReference type="EMBL" id="SFV30785.1"/>
    </source>
</evidence>
<evidence type="ECO:0000256" key="1">
    <source>
        <dbReference type="SAM" id="MobiDB-lite"/>
    </source>
</evidence>
<dbReference type="AlphaFoldDB" id="A0A1I7N805"/>
<dbReference type="STRING" id="1393122.SAMN05660895_0890"/>
<dbReference type="SUPFAM" id="SSF55347">
    <property type="entry name" value="Glyceraldehyde-3-phosphate dehydrogenase-like, C-terminal domain"/>
    <property type="match status" value="1"/>
</dbReference>
<feature type="domain" description="Gfo/Idh/MocA-like oxidoreductase bacterial type C-terminal" evidence="3">
    <location>
        <begin position="222"/>
        <end position="293"/>
    </location>
</feature>
<dbReference type="InterPro" id="IPR000683">
    <property type="entry name" value="Gfo/Idh/MocA-like_OxRdtase_N"/>
</dbReference>
<accession>A0A1I7N805</accession>
<dbReference type="Gene3D" id="3.40.50.720">
    <property type="entry name" value="NAD(P)-binding Rossmann-like Domain"/>
    <property type="match status" value="1"/>
</dbReference>
<dbReference type="Gene3D" id="3.30.360.10">
    <property type="entry name" value="Dihydrodipicolinate Reductase, domain 2"/>
    <property type="match status" value="1"/>
</dbReference>
<reference evidence="5" key="1">
    <citation type="submission" date="2016-10" db="EMBL/GenBank/DDBJ databases">
        <authorList>
            <person name="Varghese N."/>
            <person name="Submissions S."/>
        </authorList>
    </citation>
    <scope>NUCLEOTIDE SEQUENCE [LARGE SCALE GENOMIC DNA]</scope>
    <source>
        <strain evidence="5">DSM 14807</strain>
    </source>
</reference>
<dbReference type="Pfam" id="PF19051">
    <property type="entry name" value="GFO_IDH_MocA_C2"/>
    <property type="match status" value="1"/>
</dbReference>
<dbReference type="RefSeq" id="WP_092458277.1">
    <property type="nucleotide sequence ID" value="NZ_FPCJ01000001.1"/>
</dbReference>
<evidence type="ECO:0000313" key="5">
    <source>
        <dbReference type="Proteomes" id="UP000199537"/>
    </source>
</evidence>